<proteinExistence type="predicted"/>
<sequence length="486" mass="50709">MRTEALILALALALAPGLSQAQGVPSTRGALPPQVDSAPLGETDPGAVGLLSPRMTGLPAALWQRSDGVALEGLIGAIVPVVPALQDLMHTLMLAEALPPEGHGMAHLGARLDWLIDNGAVDEAAALLEIVGHDRPALFARWADLALLQGQPESACRTQAAEPRLSGDWSLRVFCIARSGDWTRAALVLQGARTLGTIPERRVDLLERFLDPELAEGAPPLLPPVRPTPLEFRLFEALGEPLPTAPLPLAFSVLDLTGDNGWRAQIEAAERLARAGSLPANRLLGLYTLREPAASGGVWDRVAAFQAFEAALARGRPDAVGPALQRVWPQMASARLLVPFAELFATGLAAQRLEGRAARMAQRAAFLSADYEGLAPAAGAPTDAETAFLASLARGKAPASIPDLPHAEAVAAGFAGAPMPPVLAEQLAAGRLGEVILRAVALFSSGAEGNGADLADALATFRALGLEDVARRAALQLVLLDAERAL</sequence>
<dbReference type="Proteomes" id="UP000681356">
    <property type="component" value="Unassembled WGS sequence"/>
</dbReference>
<evidence type="ECO:0008006" key="4">
    <source>
        <dbReference type="Google" id="ProtNLM"/>
    </source>
</evidence>
<comment type="caution">
    <text evidence="2">The sequence shown here is derived from an EMBL/GenBank/DDBJ whole genome shotgun (WGS) entry which is preliminary data.</text>
</comment>
<protein>
    <recommendedName>
        <fullName evidence="4">Antifreeze glycopeptide polyprotein</fullName>
    </recommendedName>
</protein>
<keyword evidence="1" id="KW-0732">Signal</keyword>
<organism evidence="2 3">
    <name type="scientific">Thetidibacter halocola</name>
    <dbReference type="NCBI Taxonomy" id="2827239"/>
    <lineage>
        <taxon>Bacteria</taxon>
        <taxon>Pseudomonadati</taxon>
        <taxon>Pseudomonadota</taxon>
        <taxon>Alphaproteobacteria</taxon>
        <taxon>Rhodobacterales</taxon>
        <taxon>Roseobacteraceae</taxon>
        <taxon>Thetidibacter</taxon>
    </lineage>
</organism>
<evidence type="ECO:0000256" key="1">
    <source>
        <dbReference type="SAM" id="SignalP"/>
    </source>
</evidence>
<dbReference type="EMBL" id="JAGTUU010000001">
    <property type="protein sequence ID" value="MBS0122936.1"/>
    <property type="molecule type" value="Genomic_DNA"/>
</dbReference>
<feature type="signal peptide" evidence="1">
    <location>
        <begin position="1"/>
        <end position="21"/>
    </location>
</feature>
<dbReference type="AlphaFoldDB" id="A0A8J7WCM3"/>
<name>A0A8J7WCM3_9RHOB</name>
<feature type="chain" id="PRO_5035206932" description="Antifreeze glycopeptide polyprotein" evidence="1">
    <location>
        <begin position="22"/>
        <end position="486"/>
    </location>
</feature>
<keyword evidence="3" id="KW-1185">Reference proteome</keyword>
<evidence type="ECO:0000313" key="3">
    <source>
        <dbReference type="Proteomes" id="UP000681356"/>
    </source>
</evidence>
<reference evidence="2" key="1">
    <citation type="submission" date="2021-04" db="EMBL/GenBank/DDBJ databases">
        <authorList>
            <person name="Yoon J."/>
        </authorList>
    </citation>
    <scope>NUCLEOTIDE SEQUENCE</scope>
    <source>
        <strain evidence="2">KMU-90</strain>
    </source>
</reference>
<dbReference type="RefSeq" id="WP_212534902.1">
    <property type="nucleotide sequence ID" value="NZ_JAGTUU010000001.1"/>
</dbReference>
<accession>A0A8J7WCM3</accession>
<evidence type="ECO:0000313" key="2">
    <source>
        <dbReference type="EMBL" id="MBS0122936.1"/>
    </source>
</evidence>
<gene>
    <name evidence="2" type="ORF">KB874_02225</name>
</gene>